<accession>A0A4P1QQ46</accession>
<dbReference type="Gramene" id="OIV92068">
    <property type="protein sequence ID" value="OIV92068"/>
    <property type="gene ID" value="TanjilG_08741"/>
</dbReference>
<gene>
    <name evidence="2" type="ORF">TanjilG_08741</name>
</gene>
<evidence type="ECO:0000313" key="2">
    <source>
        <dbReference type="EMBL" id="OIV92068.1"/>
    </source>
</evidence>
<sequence length="161" mass="17324">MAPKEKVIDSSNGGNTPGEEAKMQKKGPSFLGQGLEIAPMLTSNMATLADVVVSKKLAGLNGSRGFMGHVSSSLPSSPMVSLIHTSIRLNSEGFLVQDAIYQHGESSFYEDERVTSHLPISNGTCCNNMQEVVTHVLRSIKETMRDNGRSPNDGDISMDCH</sequence>
<feature type="region of interest" description="Disordered" evidence="1">
    <location>
        <begin position="1"/>
        <end position="26"/>
    </location>
</feature>
<protein>
    <submittedName>
        <fullName evidence="2">Uncharacterized protein</fullName>
    </submittedName>
</protein>
<dbReference type="EMBL" id="CM007379">
    <property type="protein sequence ID" value="OIV92068.1"/>
    <property type="molecule type" value="Genomic_DNA"/>
</dbReference>
<evidence type="ECO:0000313" key="3">
    <source>
        <dbReference type="Proteomes" id="UP000188354"/>
    </source>
</evidence>
<keyword evidence="3" id="KW-1185">Reference proteome</keyword>
<reference evidence="2 3" key="1">
    <citation type="journal article" date="2017" name="Plant Biotechnol. J.">
        <title>A comprehensive draft genome sequence for lupin (Lupinus angustifolius), an emerging health food: insights into plant-microbe interactions and legume evolution.</title>
        <authorList>
            <person name="Hane J.K."/>
            <person name="Ming Y."/>
            <person name="Kamphuis L.G."/>
            <person name="Nelson M.N."/>
            <person name="Garg G."/>
            <person name="Atkins C.A."/>
            <person name="Bayer P.E."/>
            <person name="Bravo A."/>
            <person name="Bringans S."/>
            <person name="Cannon S."/>
            <person name="Edwards D."/>
            <person name="Foley R."/>
            <person name="Gao L.L."/>
            <person name="Harrison M.J."/>
            <person name="Huang W."/>
            <person name="Hurgobin B."/>
            <person name="Li S."/>
            <person name="Liu C.W."/>
            <person name="McGrath A."/>
            <person name="Morahan G."/>
            <person name="Murray J."/>
            <person name="Weller J."/>
            <person name="Jian J."/>
            <person name="Singh K.B."/>
        </authorList>
    </citation>
    <scope>NUCLEOTIDE SEQUENCE [LARGE SCALE GENOMIC DNA]</scope>
    <source>
        <strain evidence="3">cv. Tanjil</strain>
        <tissue evidence="2">Whole plant</tissue>
    </source>
</reference>
<dbReference type="AlphaFoldDB" id="A0A4P1QQ46"/>
<proteinExistence type="predicted"/>
<evidence type="ECO:0000256" key="1">
    <source>
        <dbReference type="SAM" id="MobiDB-lite"/>
    </source>
</evidence>
<name>A0A4P1QQ46_LUPAN</name>
<organism evidence="2 3">
    <name type="scientific">Lupinus angustifolius</name>
    <name type="common">Narrow-leaved blue lupine</name>
    <dbReference type="NCBI Taxonomy" id="3871"/>
    <lineage>
        <taxon>Eukaryota</taxon>
        <taxon>Viridiplantae</taxon>
        <taxon>Streptophyta</taxon>
        <taxon>Embryophyta</taxon>
        <taxon>Tracheophyta</taxon>
        <taxon>Spermatophyta</taxon>
        <taxon>Magnoliopsida</taxon>
        <taxon>eudicotyledons</taxon>
        <taxon>Gunneridae</taxon>
        <taxon>Pentapetalae</taxon>
        <taxon>rosids</taxon>
        <taxon>fabids</taxon>
        <taxon>Fabales</taxon>
        <taxon>Fabaceae</taxon>
        <taxon>Papilionoideae</taxon>
        <taxon>50 kb inversion clade</taxon>
        <taxon>genistoids sensu lato</taxon>
        <taxon>core genistoids</taxon>
        <taxon>Genisteae</taxon>
        <taxon>Lupinus</taxon>
    </lineage>
</organism>
<dbReference type="Proteomes" id="UP000188354">
    <property type="component" value="Chromosome LG19"/>
</dbReference>